<dbReference type="InterPro" id="IPR004604">
    <property type="entry name" value="DNA_recomb/repair_RecN"/>
</dbReference>
<keyword evidence="6" id="KW-0067">ATP-binding</keyword>
<evidence type="ECO:0000256" key="6">
    <source>
        <dbReference type="ARBA" id="ARBA00022840"/>
    </source>
</evidence>
<organism evidence="11 12">
    <name type="scientific">[Clostridium] celerecrescens 18A</name>
    <dbReference type="NCBI Taxonomy" id="1286362"/>
    <lineage>
        <taxon>Bacteria</taxon>
        <taxon>Bacillati</taxon>
        <taxon>Bacillota</taxon>
        <taxon>Clostridia</taxon>
        <taxon>Lachnospirales</taxon>
        <taxon>Lachnospiraceae</taxon>
        <taxon>Lacrimispora</taxon>
    </lineage>
</organism>
<dbReference type="GO" id="GO:0006310">
    <property type="term" value="P:DNA recombination"/>
    <property type="evidence" value="ECO:0007669"/>
    <property type="project" value="InterPro"/>
</dbReference>
<keyword evidence="7 9" id="KW-0234">DNA repair</keyword>
<dbReference type="EMBL" id="PGET01000001">
    <property type="protein sequence ID" value="PJJ26799.1"/>
    <property type="molecule type" value="Genomic_DNA"/>
</dbReference>
<evidence type="ECO:0000259" key="10">
    <source>
        <dbReference type="Pfam" id="PF02463"/>
    </source>
</evidence>
<dbReference type="SUPFAM" id="SSF52540">
    <property type="entry name" value="P-loop containing nucleoside triphosphate hydrolases"/>
    <property type="match status" value="1"/>
</dbReference>
<evidence type="ECO:0000256" key="7">
    <source>
        <dbReference type="ARBA" id="ARBA00023204"/>
    </source>
</evidence>
<name>A0A2M8Z033_9FIRM</name>
<feature type="domain" description="RecF/RecN/SMC N-terminal" evidence="10">
    <location>
        <begin position="2"/>
        <end position="501"/>
    </location>
</feature>
<reference evidence="11 12" key="1">
    <citation type="submission" date="2017-11" db="EMBL/GenBank/DDBJ databases">
        <title>Understudied soil microbes with underappreciated capabilities: Untangling the Clostridium saccharolyticum group.</title>
        <authorList>
            <person name="Leschine S."/>
        </authorList>
    </citation>
    <scope>NUCLEOTIDE SEQUENCE [LARGE SCALE GENOMIC DNA]</scope>
    <source>
        <strain evidence="11 12">18A</strain>
    </source>
</reference>
<evidence type="ECO:0000256" key="1">
    <source>
        <dbReference type="ARBA" id="ARBA00003618"/>
    </source>
</evidence>
<evidence type="ECO:0000256" key="2">
    <source>
        <dbReference type="ARBA" id="ARBA00009441"/>
    </source>
</evidence>
<dbReference type="GO" id="GO:0006281">
    <property type="term" value="P:DNA repair"/>
    <property type="evidence" value="ECO:0007669"/>
    <property type="project" value="UniProtKB-KW"/>
</dbReference>
<protein>
    <recommendedName>
        <fullName evidence="3 9">DNA repair protein RecN</fullName>
    </recommendedName>
    <alternativeName>
        <fullName evidence="8 9">Recombination protein N</fullName>
    </alternativeName>
</protein>
<evidence type="ECO:0000256" key="8">
    <source>
        <dbReference type="ARBA" id="ARBA00033408"/>
    </source>
</evidence>
<dbReference type="InterPro" id="IPR027417">
    <property type="entry name" value="P-loop_NTPase"/>
</dbReference>
<keyword evidence="5 9" id="KW-0227">DNA damage</keyword>
<dbReference type="GO" id="GO:0005524">
    <property type="term" value="F:ATP binding"/>
    <property type="evidence" value="ECO:0007669"/>
    <property type="project" value="UniProtKB-KW"/>
</dbReference>
<dbReference type="GO" id="GO:0009432">
    <property type="term" value="P:SOS response"/>
    <property type="evidence" value="ECO:0007669"/>
    <property type="project" value="TreeGrafter"/>
</dbReference>
<comment type="caution">
    <text evidence="11">The sequence shown here is derived from an EMBL/GenBank/DDBJ whole genome shotgun (WGS) entry which is preliminary data.</text>
</comment>
<evidence type="ECO:0000256" key="4">
    <source>
        <dbReference type="ARBA" id="ARBA00022741"/>
    </source>
</evidence>
<dbReference type="CDD" id="cd03241">
    <property type="entry name" value="ABC_RecN"/>
    <property type="match status" value="2"/>
</dbReference>
<dbReference type="GO" id="GO:0043590">
    <property type="term" value="C:bacterial nucleoid"/>
    <property type="evidence" value="ECO:0007669"/>
    <property type="project" value="TreeGrafter"/>
</dbReference>
<dbReference type="AlphaFoldDB" id="A0A2M8Z033"/>
<proteinExistence type="inferred from homology"/>
<dbReference type="Pfam" id="PF02463">
    <property type="entry name" value="SMC_N"/>
    <property type="match status" value="1"/>
</dbReference>
<evidence type="ECO:0000256" key="3">
    <source>
        <dbReference type="ARBA" id="ARBA00021315"/>
    </source>
</evidence>
<dbReference type="Proteomes" id="UP000231092">
    <property type="component" value="Unassembled WGS sequence"/>
</dbReference>
<evidence type="ECO:0000313" key="12">
    <source>
        <dbReference type="Proteomes" id="UP000231092"/>
    </source>
</evidence>
<keyword evidence="4" id="KW-0547">Nucleotide-binding</keyword>
<evidence type="ECO:0000256" key="5">
    <source>
        <dbReference type="ARBA" id="ARBA00022763"/>
    </source>
</evidence>
<dbReference type="NCBIfam" id="TIGR00634">
    <property type="entry name" value="recN"/>
    <property type="match status" value="1"/>
</dbReference>
<dbReference type="InterPro" id="IPR003395">
    <property type="entry name" value="RecF/RecN/SMC_N"/>
</dbReference>
<comment type="similarity">
    <text evidence="2 9">Belongs to the RecN family.</text>
</comment>
<sequence length="556" mass="62796">MLSELHVKNLALIEKADVEFGQGFNVLTGETGAGKSIIIGSVTIALGGKTPKDIIRKGTEYAYIELIFTVSDPGKVRLLKAFDVYPDGDGTVIISKKIMPSRSLSKINDETVTAGKLREITGLLIDIHGQHEHQSLLYKSKHLEILDRYQEKKSHKLKENIADTYREYVRLKDRLSAFQLDEEARLREMDFIRYEIEEIENAGLKEGEKEELTSRYRLFLNAKKISESLSMAYSAVDTDFISRAFKEVEMVASYDDRLSVIRDQLFDADSILNDISREITSYMDDMSFDEDEYRQMEERLDVLHNLEAKYGGSLSQIFINLEEKQKRLDELEDYDGARRRTAEELQKILDHLELLSGQLSEMRKHTAKELTKKIKEGLKDLNFIDVEFSMEFSRLSHYTANGFDEAEFLISTNPGESLKPLGMVASGGELSRIMLAIKTVLADTDDIPTLIFDEIDTGISGRTAQKVSEKLAYIAVNHQVICITHLPQIAAMADSHYEIAKAVEEGRTATSIHPLSGEEVVEELARLLGGAEITEAVRANAREMKRLAKEGRRPGV</sequence>
<accession>A0A2M8Z033</accession>
<dbReference type="FunFam" id="3.40.50.300:FF:000356">
    <property type="entry name" value="DNA repair protein RecN"/>
    <property type="match status" value="1"/>
</dbReference>
<dbReference type="OrthoDB" id="9806954at2"/>
<dbReference type="Gene3D" id="3.40.50.300">
    <property type="entry name" value="P-loop containing nucleotide triphosphate hydrolases"/>
    <property type="match status" value="2"/>
</dbReference>
<dbReference type="RefSeq" id="WP_100303518.1">
    <property type="nucleotide sequence ID" value="NZ_PGET01000001.1"/>
</dbReference>
<dbReference type="PANTHER" id="PTHR11059:SF0">
    <property type="entry name" value="DNA REPAIR PROTEIN RECN"/>
    <property type="match status" value="1"/>
</dbReference>
<evidence type="ECO:0000313" key="11">
    <source>
        <dbReference type="EMBL" id="PJJ26799.1"/>
    </source>
</evidence>
<dbReference type="PIRSF" id="PIRSF003128">
    <property type="entry name" value="RecN"/>
    <property type="match status" value="1"/>
</dbReference>
<dbReference type="PANTHER" id="PTHR11059">
    <property type="entry name" value="DNA REPAIR PROTEIN RECN"/>
    <property type="match status" value="1"/>
</dbReference>
<evidence type="ECO:0000256" key="9">
    <source>
        <dbReference type="PIRNR" id="PIRNR003128"/>
    </source>
</evidence>
<gene>
    <name evidence="11" type="ORF">H171_0241</name>
</gene>
<comment type="function">
    <text evidence="1 9">May be involved in recombinational repair of damaged DNA.</text>
</comment>